<accession>A0A8X6XUM3</accession>
<sequence length="107" mass="12291">MNAENSFYSVKGREKSSRKSNFSFFYSSVGLEEHLPKSHALFSFFIPLSLLPLAERSGKRRLKPFAPLDAKSVDDRNSATSLLQPRKLQRKHEESASGEWHFVRSNF</sequence>
<evidence type="ECO:0000313" key="2">
    <source>
        <dbReference type="EMBL" id="GFY58994.1"/>
    </source>
</evidence>
<name>A0A8X6XUM3_9ARAC</name>
<dbReference type="Proteomes" id="UP000886998">
    <property type="component" value="Unassembled WGS sequence"/>
</dbReference>
<reference evidence="2" key="1">
    <citation type="submission" date="2020-08" db="EMBL/GenBank/DDBJ databases">
        <title>Multicomponent nature underlies the extraordinary mechanical properties of spider dragline silk.</title>
        <authorList>
            <person name="Kono N."/>
            <person name="Nakamura H."/>
            <person name="Mori M."/>
            <person name="Yoshida Y."/>
            <person name="Ohtoshi R."/>
            <person name="Malay A.D."/>
            <person name="Moran D.A.P."/>
            <person name="Tomita M."/>
            <person name="Numata K."/>
            <person name="Arakawa K."/>
        </authorList>
    </citation>
    <scope>NUCLEOTIDE SEQUENCE</scope>
</reference>
<comment type="caution">
    <text evidence="2">The sequence shown here is derived from an EMBL/GenBank/DDBJ whole genome shotgun (WGS) entry which is preliminary data.</text>
</comment>
<keyword evidence="3" id="KW-1185">Reference proteome</keyword>
<dbReference type="AlphaFoldDB" id="A0A8X6XUM3"/>
<evidence type="ECO:0000313" key="3">
    <source>
        <dbReference type="Proteomes" id="UP000886998"/>
    </source>
</evidence>
<proteinExistence type="predicted"/>
<protein>
    <submittedName>
        <fullName evidence="2">Uncharacterized protein</fullName>
    </submittedName>
</protein>
<gene>
    <name evidence="2" type="ORF">TNIN_406531</name>
</gene>
<evidence type="ECO:0000256" key="1">
    <source>
        <dbReference type="SAM" id="MobiDB-lite"/>
    </source>
</evidence>
<organism evidence="2 3">
    <name type="scientific">Trichonephila inaurata madagascariensis</name>
    <dbReference type="NCBI Taxonomy" id="2747483"/>
    <lineage>
        <taxon>Eukaryota</taxon>
        <taxon>Metazoa</taxon>
        <taxon>Ecdysozoa</taxon>
        <taxon>Arthropoda</taxon>
        <taxon>Chelicerata</taxon>
        <taxon>Arachnida</taxon>
        <taxon>Araneae</taxon>
        <taxon>Araneomorphae</taxon>
        <taxon>Entelegynae</taxon>
        <taxon>Araneoidea</taxon>
        <taxon>Nephilidae</taxon>
        <taxon>Trichonephila</taxon>
        <taxon>Trichonephila inaurata</taxon>
    </lineage>
</organism>
<dbReference type="EMBL" id="BMAV01012376">
    <property type="protein sequence ID" value="GFY58994.1"/>
    <property type="molecule type" value="Genomic_DNA"/>
</dbReference>
<feature type="region of interest" description="Disordered" evidence="1">
    <location>
        <begin position="71"/>
        <end position="97"/>
    </location>
</feature>